<dbReference type="InterPro" id="IPR050832">
    <property type="entry name" value="Bact_Acetyltransf"/>
</dbReference>
<organism evidence="4 5">
    <name type="scientific">Amycolatopsis nalaikhensis</name>
    <dbReference type="NCBI Taxonomy" id="715472"/>
    <lineage>
        <taxon>Bacteria</taxon>
        <taxon>Bacillati</taxon>
        <taxon>Actinomycetota</taxon>
        <taxon>Actinomycetes</taxon>
        <taxon>Pseudonocardiales</taxon>
        <taxon>Pseudonocardiaceae</taxon>
        <taxon>Amycolatopsis</taxon>
    </lineage>
</organism>
<name>A0ABY8XHK8_9PSEU</name>
<feature type="domain" description="N-acetyltransferase" evidence="3">
    <location>
        <begin position="1"/>
        <end position="150"/>
    </location>
</feature>
<dbReference type="PANTHER" id="PTHR43877:SF1">
    <property type="entry name" value="ACETYLTRANSFERASE"/>
    <property type="match status" value="1"/>
</dbReference>
<keyword evidence="2" id="KW-0012">Acyltransferase</keyword>
<gene>
    <name evidence="4" type="ORF">QP939_40555</name>
</gene>
<protein>
    <submittedName>
        <fullName evidence="4">GNAT family N-acetyltransferase</fullName>
    </submittedName>
</protein>
<dbReference type="Pfam" id="PF00583">
    <property type="entry name" value="Acetyltransf_1"/>
    <property type="match status" value="1"/>
</dbReference>
<dbReference type="InterPro" id="IPR000182">
    <property type="entry name" value="GNAT_dom"/>
</dbReference>
<dbReference type="InterPro" id="IPR016181">
    <property type="entry name" value="Acyl_CoA_acyltransferase"/>
</dbReference>
<evidence type="ECO:0000256" key="2">
    <source>
        <dbReference type="ARBA" id="ARBA00023315"/>
    </source>
</evidence>
<dbReference type="PANTHER" id="PTHR43877">
    <property type="entry name" value="AMINOALKYLPHOSPHONATE N-ACETYLTRANSFERASE-RELATED-RELATED"/>
    <property type="match status" value="1"/>
</dbReference>
<evidence type="ECO:0000313" key="5">
    <source>
        <dbReference type="Proteomes" id="UP001227101"/>
    </source>
</evidence>
<dbReference type="CDD" id="cd04301">
    <property type="entry name" value="NAT_SF"/>
    <property type="match status" value="1"/>
</dbReference>
<sequence length="150" mass="15937">MTVSVCSAEDLPALVASAAALFAEDGGRHDPFMDTSWPDREGPGYYAGLIADPDCLCLLARDGGGHLVGKLSRPDPLRPGVVRAVLESIRVAPERRREGVGGALVDAFLAWARERGANEVSVTAFAGNEPALAFYDSHGFRPFLVTLTRA</sequence>
<dbReference type="PROSITE" id="PS51186">
    <property type="entry name" value="GNAT"/>
    <property type="match status" value="1"/>
</dbReference>
<dbReference type="EMBL" id="CP127173">
    <property type="protein sequence ID" value="WIV55063.1"/>
    <property type="molecule type" value="Genomic_DNA"/>
</dbReference>
<evidence type="ECO:0000259" key="3">
    <source>
        <dbReference type="PROSITE" id="PS51186"/>
    </source>
</evidence>
<dbReference type="Gene3D" id="3.40.630.30">
    <property type="match status" value="1"/>
</dbReference>
<reference evidence="4 5" key="1">
    <citation type="submission" date="2023-06" db="EMBL/GenBank/DDBJ databases">
        <authorList>
            <person name="Oyuntsetseg B."/>
            <person name="Kim S.B."/>
        </authorList>
    </citation>
    <scope>NUCLEOTIDE SEQUENCE [LARGE SCALE GENOMIC DNA]</scope>
    <source>
        <strain evidence="4 5">2-2</strain>
    </source>
</reference>
<proteinExistence type="predicted"/>
<dbReference type="SUPFAM" id="SSF55729">
    <property type="entry name" value="Acyl-CoA N-acyltransferases (Nat)"/>
    <property type="match status" value="1"/>
</dbReference>
<accession>A0ABY8XHK8</accession>
<evidence type="ECO:0000313" key="4">
    <source>
        <dbReference type="EMBL" id="WIV55063.1"/>
    </source>
</evidence>
<dbReference type="Proteomes" id="UP001227101">
    <property type="component" value="Chromosome"/>
</dbReference>
<keyword evidence="5" id="KW-1185">Reference proteome</keyword>
<evidence type="ECO:0000256" key="1">
    <source>
        <dbReference type="ARBA" id="ARBA00022679"/>
    </source>
</evidence>
<keyword evidence="1" id="KW-0808">Transferase</keyword>
<dbReference type="RefSeq" id="WP_285451871.1">
    <property type="nucleotide sequence ID" value="NZ_CP127173.1"/>
</dbReference>